<keyword evidence="3" id="KW-0732">Signal</keyword>
<keyword evidence="2" id="KW-1133">Transmembrane helix</keyword>
<reference evidence="4" key="1">
    <citation type="journal article" date="2023" name="BMC Genomics">
        <title>Chromosome-level genome assemblies of Cutaneotrichosporon spp. (Trichosporonales, Basidiomycota) reveal imbalanced evolution between nucleotide sequences and chromosome synteny.</title>
        <authorList>
            <person name="Kobayashi Y."/>
            <person name="Kayamori A."/>
            <person name="Aoki K."/>
            <person name="Shiwa Y."/>
            <person name="Matsutani M."/>
            <person name="Fujita N."/>
            <person name="Sugita T."/>
            <person name="Iwasaki W."/>
            <person name="Tanaka N."/>
            <person name="Takashima M."/>
        </authorList>
    </citation>
    <scope>NUCLEOTIDE SEQUENCE</scope>
    <source>
        <strain evidence="4">HIS016</strain>
    </source>
</reference>
<proteinExistence type="predicted"/>
<feature type="signal peptide" evidence="3">
    <location>
        <begin position="1"/>
        <end position="22"/>
    </location>
</feature>
<feature type="transmembrane region" description="Helical" evidence="2">
    <location>
        <begin position="346"/>
        <end position="369"/>
    </location>
</feature>
<accession>A0AAD3YCI9</accession>
<name>A0AAD3YCI9_9TREE</name>
<feature type="compositionally biased region" description="Pro residues" evidence="1">
    <location>
        <begin position="542"/>
        <end position="553"/>
    </location>
</feature>
<evidence type="ECO:0000256" key="3">
    <source>
        <dbReference type="SAM" id="SignalP"/>
    </source>
</evidence>
<evidence type="ECO:0008006" key="6">
    <source>
        <dbReference type="Google" id="ProtNLM"/>
    </source>
</evidence>
<evidence type="ECO:0000256" key="2">
    <source>
        <dbReference type="SAM" id="Phobius"/>
    </source>
</evidence>
<dbReference type="Proteomes" id="UP001222932">
    <property type="component" value="Unassembled WGS sequence"/>
</dbReference>
<feature type="compositionally biased region" description="Gly residues" evidence="1">
    <location>
        <begin position="318"/>
        <end position="331"/>
    </location>
</feature>
<evidence type="ECO:0000313" key="4">
    <source>
        <dbReference type="EMBL" id="GMK58116.1"/>
    </source>
</evidence>
<evidence type="ECO:0000313" key="5">
    <source>
        <dbReference type="Proteomes" id="UP001222932"/>
    </source>
</evidence>
<reference evidence="4" key="2">
    <citation type="submission" date="2023-06" db="EMBL/GenBank/DDBJ databases">
        <authorList>
            <person name="Kobayashi Y."/>
            <person name="Kayamori A."/>
            <person name="Aoki K."/>
            <person name="Shiwa Y."/>
            <person name="Fujita N."/>
            <person name="Sugita T."/>
            <person name="Iwasaki W."/>
            <person name="Tanaka N."/>
            <person name="Takashima M."/>
        </authorList>
    </citation>
    <scope>NUCLEOTIDE SEQUENCE</scope>
    <source>
        <strain evidence="4">HIS016</strain>
    </source>
</reference>
<evidence type="ECO:0000256" key="1">
    <source>
        <dbReference type="SAM" id="MobiDB-lite"/>
    </source>
</evidence>
<dbReference type="AlphaFoldDB" id="A0AAD3YCI9"/>
<comment type="caution">
    <text evidence="4">The sequence shown here is derived from an EMBL/GenBank/DDBJ whole genome shotgun (WGS) entry which is preliminary data.</text>
</comment>
<feature type="compositionally biased region" description="Basic and acidic residues" evidence="1">
    <location>
        <begin position="577"/>
        <end position="586"/>
    </location>
</feature>
<keyword evidence="5" id="KW-1185">Reference proteome</keyword>
<feature type="region of interest" description="Disordered" evidence="1">
    <location>
        <begin position="311"/>
        <end position="339"/>
    </location>
</feature>
<feature type="region of interest" description="Disordered" evidence="1">
    <location>
        <begin position="456"/>
        <end position="586"/>
    </location>
</feature>
<gene>
    <name evidence="4" type="ORF">CspeluHIS016_0501480</name>
</gene>
<keyword evidence="2" id="KW-0812">Transmembrane</keyword>
<feature type="chain" id="PRO_5041936606" description="Fibronectin type-III domain-containing protein" evidence="3">
    <location>
        <begin position="23"/>
        <end position="586"/>
    </location>
</feature>
<sequence>MLPRAAPLLGALALVLAGPASAFVEYNTTMRSTAAILSYAPFNTTADAGWNETYATSWGVYNPGAMPDGDGAHVSSHAGATVSVSWVGTGAYFHGSGGDVTVAIDGEERFAGGLGEGDVVGAAGVGGLAYAHHTAVLSVTGGTVRVTNVTLTTIIGGDGAVDVDEIVGSLADMDPNPALEVLGRWKPAYTICGEMMNATWSSSSCAAYDTLVSSQPGASVAMQVPANASVAIVAGPVGSGYGDYTVVVDPVPPLAPANYSGNARRAWISPGNMLYYGSLDPAQRYTLRIVARSGNVQWSAARFIITQGGAPWSPPAGNGTGNGGTVGGGGGEEGEKGNATTSKFPVGAVVGGIVGGLLLLLLAAGLVWWRRRKGTGPRKRRPVSKFEVDIVDQTNQSGALGTYHAMTDPVQANADMIPDTSESRITPLPVPWPGDVVSLSSGKSALSHSTGRYASLSADQHPSQSHGTQSHGQAFGVGGVYNSSAPSLQSSPVPHSAQSLAHDYPPKSPFTDSAAPSPPTPSAPAQTYPPSLAAALKKGPGPSLPPQPRPQPQPAIVTQAEDGGRVVEEVVPPRYDPAWRDEGGRT</sequence>
<protein>
    <recommendedName>
        <fullName evidence="6">Fibronectin type-III domain-containing protein</fullName>
    </recommendedName>
</protein>
<organism evidence="4 5">
    <name type="scientific">Cutaneotrichosporon spelunceum</name>
    <dbReference type="NCBI Taxonomy" id="1672016"/>
    <lineage>
        <taxon>Eukaryota</taxon>
        <taxon>Fungi</taxon>
        <taxon>Dikarya</taxon>
        <taxon>Basidiomycota</taxon>
        <taxon>Agaricomycotina</taxon>
        <taxon>Tremellomycetes</taxon>
        <taxon>Trichosporonales</taxon>
        <taxon>Trichosporonaceae</taxon>
        <taxon>Cutaneotrichosporon</taxon>
    </lineage>
</organism>
<feature type="compositionally biased region" description="Polar residues" evidence="1">
    <location>
        <begin position="481"/>
        <end position="499"/>
    </location>
</feature>
<keyword evidence="2" id="KW-0472">Membrane</keyword>
<feature type="compositionally biased region" description="Polar residues" evidence="1">
    <location>
        <begin position="457"/>
        <end position="472"/>
    </location>
</feature>
<dbReference type="EMBL" id="BTCM01000005">
    <property type="protein sequence ID" value="GMK58116.1"/>
    <property type="molecule type" value="Genomic_DNA"/>
</dbReference>